<name>A0A932VQV6_9BACT</name>
<dbReference type="SUPFAM" id="SSF53098">
    <property type="entry name" value="Ribonuclease H-like"/>
    <property type="match status" value="1"/>
</dbReference>
<dbReference type="Proteomes" id="UP000753196">
    <property type="component" value="Unassembled WGS sequence"/>
</dbReference>
<dbReference type="EMBL" id="JACQCR010000023">
    <property type="protein sequence ID" value="MBI3630900.1"/>
    <property type="molecule type" value="Genomic_DNA"/>
</dbReference>
<organism evidence="2 3">
    <name type="scientific">Candidatus Sungiibacteriota bacterium</name>
    <dbReference type="NCBI Taxonomy" id="2750080"/>
    <lineage>
        <taxon>Bacteria</taxon>
        <taxon>Candidatus Sungiibacteriota</taxon>
    </lineage>
</organism>
<sequence>MPDTLVIDLETKKSFAEVGGEKNIRELGISVAGVYSYAKDVFFAFEEHELANLARMIKAADHLIGFNIIHFDIPVLAPYVEQGMLERVGVTDIFADAVAFLGHRVGLDGVAKATLGESKSGHGLEALEWFRQGRVEEVKKYCLDDVRLTRDLYEYGKKNGHVLFESYVDRKIHSIPVSWGTPMSSAVGQVLAAAYEARRRVAIEYISSQDTDQSGYRKARLIDIYHMKPNGEIEAYCHLRRSVRMFHARRIVKAEMMDASYTNPYDEQPALL</sequence>
<evidence type="ECO:0000313" key="2">
    <source>
        <dbReference type="EMBL" id="MBI3630900.1"/>
    </source>
</evidence>
<accession>A0A932VQV6</accession>
<gene>
    <name evidence="2" type="ORF">HY221_01005</name>
</gene>
<dbReference type="InterPro" id="IPR026881">
    <property type="entry name" value="WYL_dom"/>
</dbReference>
<evidence type="ECO:0000313" key="3">
    <source>
        <dbReference type="Proteomes" id="UP000753196"/>
    </source>
</evidence>
<dbReference type="GO" id="GO:0003676">
    <property type="term" value="F:nucleic acid binding"/>
    <property type="evidence" value="ECO:0007669"/>
    <property type="project" value="InterPro"/>
</dbReference>
<feature type="domain" description="WYL" evidence="1">
    <location>
        <begin position="189"/>
        <end position="256"/>
    </location>
</feature>
<dbReference type="Pfam" id="PF13280">
    <property type="entry name" value="WYL"/>
    <property type="match status" value="1"/>
</dbReference>
<dbReference type="AlphaFoldDB" id="A0A932VQV6"/>
<dbReference type="Gene3D" id="3.30.420.10">
    <property type="entry name" value="Ribonuclease H-like superfamily/Ribonuclease H"/>
    <property type="match status" value="1"/>
</dbReference>
<comment type="caution">
    <text evidence="2">The sequence shown here is derived from an EMBL/GenBank/DDBJ whole genome shotgun (WGS) entry which is preliminary data.</text>
</comment>
<reference evidence="2" key="1">
    <citation type="submission" date="2020-07" db="EMBL/GenBank/DDBJ databases">
        <title>Huge and variable diversity of episymbiotic CPR bacteria and DPANN archaea in groundwater ecosystems.</title>
        <authorList>
            <person name="He C.Y."/>
            <person name="Keren R."/>
            <person name="Whittaker M."/>
            <person name="Farag I.F."/>
            <person name="Doudna J."/>
            <person name="Cate J.H.D."/>
            <person name="Banfield J.F."/>
        </authorList>
    </citation>
    <scope>NUCLEOTIDE SEQUENCE</scope>
    <source>
        <strain evidence="2">NC_groundwater_973_Pr1_S-0.2um_54_13</strain>
    </source>
</reference>
<dbReference type="InterPro" id="IPR036397">
    <property type="entry name" value="RNaseH_sf"/>
</dbReference>
<protein>
    <submittedName>
        <fullName evidence="2">WYL domain-containing protein</fullName>
    </submittedName>
</protein>
<dbReference type="InterPro" id="IPR012337">
    <property type="entry name" value="RNaseH-like_sf"/>
</dbReference>
<evidence type="ECO:0000259" key="1">
    <source>
        <dbReference type="Pfam" id="PF13280"/>
    </source>
</evidence>
<proteinExistence type="predicted"/>